<gene>
    <name evidence="6" type="ORF">Ae201684_002645</name>
</gene>
<proteinExistence type="predicted"/>
<dbReference type="SUPFAM" id="SSF51161">
    <property type="entry name" value="Trimeric LpxA-like enzymes"/>
    <property type="match status" value="1"/>
</dbReference>
<keyword evidence="4" id="KW-0443">Lipid metabolism</keyword>
<keyword evidence="7" id="KW-1185">Reference proteome</keyword>
<evidence type="ECO:0000256" key="5">
    <source>
        <dbReference type="ARBA" id="ARBA00023315"/>
    </source>
</evidence>
<dbReference type="Gene3D" id="2.160.10.10">
    <property type="entry name" value="Hexapeptide repeat proteins"/>
    <property type="match status" value="1"/>
</dbReference>
<dbReference type="InterPro" id="IPR011004">
    <property type="entry name" value="Trimer_LpxA-like_sf"/>
</dbReference>
<dbReference type="PANTHER" id="PTHR43378:SF2">
    <property type="entry name" value="UDP-3-O-ACYLGLUCOSAMINE N-ACYLTRANSFERASE 1, MITOCHONDRIAL-RELATED"/>
    <property type="match status" value="1"/>
</dbReference>
<dbReference type="Pfam" id="PF00132">
    <property type="entry name" value="Hexapep"/>
    <property type="match status" value="2"/>
</dbReference>
<dbReference type="GO" id="GO:0016410">
    <property type="term" value="F:N-acyltransferase activity"/>
    <property type="evidence" value="ECO:0007669"/>
    <property type="project" value="InterPro"/>
</dbReference>
<dbReference type="GO" id="GO:0016020">
    <property type="term" value="C:membrane"/>
    <property type="evidence" value="ECO:0007669"/>
    <property type="project" value="GOC"/>
</dbReference>
<dbReference type="CDD" id="cd03352">
    <property type="entry name" value="LbH_LpxD"/>
    <property type="match status" value="1"/>
</dbReference>
<dbReference type="VEuPathDB" id="FungiDB:AeMF1_018986"/>
<accession>A0A6G0XQ14</accession>
<keyword evidence="2" id="KW-0441">Lipid A biosynthesis</keyword>
<dbReference type="GO" id="GO:0009245">
    <property type="term" value="P:lipid A biosynthetic process"/>
    <property type="evidence" value="ECO:0007669"/>
    <property type="project" value="UniProtKB-KW"/>
</dbReference>
<dbReference type="AlphaFoldDB" id="A0A6G0XQ14"/>
<evidence type="ECO:0008006" key="8">
    <source>
        <dbReference type="Google" id="ProtNLM"/>
    </source>
</evidence>
<evidence type="ECO:0000256" key="2">
    <source>
        <dbReference type="ARBA" id="ARBA00022556"/>
    </source>
</evidence>
<reference evidence="6 7" key="1">
    <citation type="submission" date="2019-07" db="EMBL/GenBank/DDBJ databases">
        <title>Genomics analysis of Aphanomyces spp. identifies a new class of oomycete effector associated with host adaptation.</title>
        <authorList>
            <person name="Gaulin E."/>
        </authorList>
    </citation>
    <scope>NUCLEOTIDE SEQUENCE [LARGE SCALE GENOMIC DNA]</scope>
    <source>
        <strain evidence="6 7">ATCC 201684</strain>
    </source>
</reference>
<organism evidence="6 7">
    <name type="scientific">Aphanomyces euteiches</name>
    <dbReference type="NCBI Taxonomy" id="100861"/>
    <lineage>
        <taxon>Eukaryota</taxon>
        <taxon>Sar</taxon>
        <taxon>Stramenopiles</taxon>
        <taxon>Oomycota</taxon>
        <taxon>Saprolegniomycetes</taxon>
        <taxon>Saprolegniales</taxon>
        <taxon>Verrucalvaceae</taxon>
        <taxon>Aphanomyces</taxon>
    </lineage>
</organism>
<dbReference type="InterPro" id="IPR001451">
    <property type="entry name" value="Hexapep"/>
</dbReference>
<dbReference type="PANTHER" id="PTHR43378">
    <property type="entry name" value="UDP-3-O-ACYLGLUCOSAMINE N-ACYLTRANSFERASE"/>
    <property type="match status" value="1"/>
</dbReference>
<dbReference type="NCBIfam" id="NF002060">
    <property type="entry name" value="PRK00892.1"/>
    <property type="match status" value="1"/>
</dbReference>
<evidence type="ECO:0000313" key="6">
    <source>
        <dbReference type="EMBL" id="KAF0742371.1"/>
    </source>
</evidence>
<dbReference type="InterPro" id="IPR007691">
    <property type="entry name" value="LpxD"/>
</dbReference>
<protein>
    <recommendedName>
        <fullName evidence="8">UDP-3-O-[3-hydroxymyristoyl] glucosamine N-acyltransferase non-repeat region domain-containing protein</fullName>
    </recommendedName>
</protein>
<keyword evidence="1" id="KW-0444">Lipid biosynthesis</keyword>
<evidence type="ECO:0000256" key="1">
    <source>
        <dbReference type="ARBA" id="ARBA00022516"/>
    </source>
</evidence>
<evidence type="ECO:0000256" key="4">
    <source>
        <dbReference type="ARBA" id="ARBA00023098"/>
    </source>
</evidence>
<sequence length="239" mass="25299">MMLWRRRFSTSIANPALCFIHPSAKVDPSATLSPYCVVQANAIIHENCKIGAGTVVGENVVLGSDSDIGSQVTLEHCVVGKRTVVHTGTRIGQDGFGFVLDASGNHAKKPQTLLVEIQDDVEIGSVSLFVGVRTDSCQGTKMDNLIQIGHNVHLGRNCIIAAQTGIAGSTTVGANVHIGGQVGIAQHLTIGDNVRIAAKSGVMHHLAANSTFGGTPAVPIMEYRRLMAFLRDAGRKQQK</sequence>
<keyword evidence="5" id="KW-0012">Acyltransferase</keyword>
<comment type="caution">
    <text evidence="6">The sequence shown here is derived from an EMBL/GenBank/DDBJ whole genome shotgun (WGS) entry which is preliminary data.</text>
</comment>
<dbReference type="EMBL" id="VJMJ01000028">
    <property type="protein sequence ID" value="KAF0742371.1"/>
    <property type="molecule type" value="Genomic_DNA"/>
</dbReference>
<dbReference type="Proteomes" id="UP000481153">
    <property type="component" value="Unassembled WGS sequence"/>
</dbReference>
<name>A0A6G0XQ14_9STRA</name>
<evidence type="ECO:0000256" key="3">
    <source>
        <dbReference type="ARBA" id="ARBA00022679"/>
    </source>
</evidence>
<evidence type="ECO:0000313" key="7">
    <source>
        <dbReference type="Proteomes" id="UP000481153"/>
    </source>
</evidence>
<keyword evidence="3" id="KW-0808">Transferase</keyword>